<name>A0A932M1H1_UNCTE</name>
<dbReference type="GO" id="GO:0016787">
    <property type="term" value="F:hydrolase activity"/>
    <property type="evidence" value="ECO:0007669"/>
    <property type="project" value="UniProtKB-KW"/>
</dbReference>
<keyword evidence="1" id="KW-0540">Nuclease</keyword>
<dbReference type="Proteomes" id="UP000741360">
    <property type="component" value="Unassembled WGS sequence"/>
</dbReference>
<keyword evidence="1" id="KW-0255">Endonuclease</keyword>
<dbReference type="GO" id="GO:0003677">
    <property type="term" value="F:DNA binding"/>
    <property type="evidence" value="ECO:0007669"/>
    <property type="project" value="InterPro"/>
</dbReference>
<organism evidence="2 3">
    <name type="scientific">Tectimicrobiota bacterium</name>
    <dbReference type="NCBI Taxonomy" id="2528274"/>
    <lineage>
        <taxon>Bacteria</taxon>
        <taxon>Pseudomonadati</taxon>
        <taxon>Nitrospinota/Tectimicrobiota group</taxon>
        <taxon>Candidatus Tectimicrobiota</taxon>
    </lineage>
</organism>
<dbReference type="InterPro" id="IPR011067">
    <property type="entry name" value="Plasmid_toxin/cell-grow_inhib"/>
</dbReference>
<dbReference type="PIRSF" id="PIRSF033490">
    <property type="entry name" value="MazF"/>
    <property type="match status" value="1"/>
</dbReference>
<dbReference type="Pfam" id="PF02452">
    <property type="entry name" value="PemK_toxin"/>
    <property type="match status" value="1"/>
</dbReference>
<dbReference type="GO" id="GO:0004521">
    <property type="term" value="F:RNA endonuclease activity"/>
    <property type="evidence" value="ECO:0007669"/>
    <property type="project" value="TreeGrafter"/>
</dbReference>
<proteinExistence type="inferred from homology"/>
<reference evidence="2" key="1">
    <citation type="submission" date="2020-07" db="EMBL/GenBank/DDBJ databases">
        <title>Huge and variable diversity of episymbiotic CPR bacteria and DPANN archaea in groundwater ecosystems.</title>
        <authorList>
            <person name="He C.Y."/>
            <person name="Keren R."/>
            <person name="Whittaker M."/>
            <person name="Farag I.F."/>
            <person name="Doudna J."/>
            <person name="Cate J.H.D."/>
            <person name="Banfield J.F."/>
        </authorList>
    </citation>
    <scope>NUCLEOTIDE SEQUENCE</scope>
    <source>
        <strain evidence="2">NC_groundwater_717_Ag_S-0.2um_59_8</strain>
    </source>
</reference>
<evidence type="ECO:0000256" key="1">
    <source>
        <dbReference type="PIRNR" id="PIRNR033490"/>
    </source>
</evidence>
<dbReference type="SUPFAM" id="SSF50118">
    <property type="entry name" value="Cell growth inhibitor/plasmid maintenance toxic component"/>
    <property type="match status" value="1"/>
</dbReference>
<dbReference type="InterPro" id="IPR003477">
    <property type="entry name" value="PemK-like"/>
</dbReference>
<keyword evidence="1" id="KW-0378">Hydrolase</keyword>
<evidence type="ECO:0000313" key="3">
    <source>
        <dbReference type="Proteomes" id="UP000741360"/>
    </source>
</evidence>
<dbReference type="GO" id="GO:0006402">
    <property type="term" value="P:mRNA catabolic process"/>
    <property type="evidence" value="ECO:0007669"/>
    <property type="project" value="TreeGrafter"/>
</dbReference>
<accession>A0A932M1H1</accession>
<gene>
    <name evidence="2" type="ORF">HYY65_12440</name>
</gene>
<comment type="caution">
    <text evidence="2">The sequence shown here is derived from an EMBL/GenBank/DDBJ whole genome shotgun (WGS) entry which is preliminary data.</text>
</comment>
<comment type="function">
    <text evidence="1">Toxic component of a type II toxin-antitoxin (TA) system.</text>
</comment>
<protein>
    <recommendedName>
        <fullName evidence="1">mRNA interferase</fullName>
        <ecNumber evidence="1">3.1.-.-</ecNumber>
    </recommendedName>
</protein>
<dbReference type="EC" id="3.1.-.-" evidence="1"/>
<dbReference type="EMBL" id="JACPSX010000239">
    <property type="protein sequence ID" value="MBI3015832.1"/>
    <property type="molecule type" value="Genomic_DNA"/>
</dbReference>
<comment type="similarity">
    <text evidence="1">Belongs to the PemK/MazF family.</text>
</comment>
<evidence type="ECO:0000313" key="2">
    <source>
        <dbReference type="EMBL" id="MBI3015832.1"/>
    </source>
</evidence>
<dbReference type="PANTHER" id="PTHR33988">
    <property type="entry name" value="ENDORIBONUCLEASE MAZF-RELATED"/>
    <property type="match status" value="1"/>
</dbReference>
<dbReference type="AlphaFoldDB" id="A0A932M1H1"/>
<dbReference type="GO" id="GO:0016075">
    <property type="term" value="P:rRNA catabolic process"/>
    <property type="evidence" value="ECO:0007669"/>
    <property type="project" value="TreeGrafter"/>
</dbReference>
<sequence>MKRGEVWWVNFEAAVGGEIRKKRPAVIISNDASNKYLNRIQVIPLTSNVDRLYPSEAPVTLKGKRSKAMADQLTTVSKARLINRVGRLSEIDMQRVERAVRMQLGLSGLMEEI</sequence>
<dbReference type="Gene3D" id="2.30.30.110">
    <property type="match status" value="1"/>
</dbReference>